<dbReference type="RefSeq" id="WP_335737339.1">
    <property type="nucleotide sequence ID" value="NZ_JALAAR010000017.1"/>
</dbReference>
<proteinExistence type="predicted"/>
<organism evidence="2 3">
    <name type="scientific">Rheinheimera muenzenbergensis</name>
    <dbReference type="NCBI Taxonomy" id="1193628"/>
    <lineage>
        <taxon>Bacteria</taxon>
        <taxon>Pseudomonadati</taxon>
        <taxon>Pseudomonadota</taxon>
        <taxon>Gammaproteobacteria</taxon>
        <taxon>Chromatiales</taxon>
        <taxon>Chromatiaceae</taxon>
        <taxon>Rheinheimera</taxon>
    </lineage>
</organism>
<dbReference type="Proteomes" id="UP001375382">
    <property type="component" value="Unassembled WGS sequence"/>
</dbReference>
<dbReference type="EMBL" id="JALAAR010000017">
    <property type="protein sequence ID" value="MEH8018945.1"/>
    <property type="molecule type" value="Genomic_DNA"/>
</dbReference>
<dbReference type="InterPro" id="IPR044060">
    <property type="entry name" value="Bacterial_rp_domain"/>
</dbReference>
<evidence type="ECO:0000313" key="3">
    <source>
        <dbReference type="Proteomes" id="UP001375382"/>
    </source>
</evidence>
<evidence type="ECO:0000259" key="1">
    <source>
        <dbReference type="Pfam" id="PF18998"/>
    </source>
</evidence>
<reference evidence="2 3" key="1">
    <citation type="journal article" date="2023" name="Ecotoxicol. Environ. Saf.">
        <title>Mercury remediation potential of mercury-resistant strain Rheinheimera metallidurans sp. nov. isolated from a municipal waste dumping site.</title>
        <authorList>
            <person name="Yadav V."/>
            <person name="Manjhi A."/>
            <person name="Vadakedath N."/>
        </authorList>
    </citation>
    <scope>NUCLEOTIDE SEQUENCE [LARGE SCALE GENOMIC DNA]</scope>
    <source>
        <strain evidence="2 3">E-49</strain>
    </source>
</reference>
<sequence>MFKKMALISISSILLSGCGGGGESGDGRFAVSASAGEGGTISPASQRVVKSAQATLSVEPDAIYTIQSVTGCSGSLDGNTYRTGVVNSDCAVTASFALKPLTISLDTLPQSVAENTSTPLNIVVENAKNAPIVAVKAVGGYGLNSISIEQTSGARFNLVTQNVDRNVSVELEVAVQDGSNASRVIAQRFSFVIENTSFAAPLARYQVITENAARILALTEERQVSAAFSGAATVLAIKHNVALKQEAITFGNNSIYGELESQLNQNPVATYLAGNIGDTELSTAMASIESLMTAHVAPYIASINQSMPAIAAQGVSAAFPHQWHINTELNSVSLFVGNAELGHVNNGKWAFNSDFEYLDAVINSDCSL</sequence>
<comment type="caution">
    <text evidence="2">The sequence shown here is derived from an EMBL/GenBank/DDBJ whole genome shotgun (WGS) entry which is preliminary data.</text>
</comment>
<name>A0ABU8CAC9_9GAMM</name>
<gene>
    <name evidence="2" type="ORF">MN202_17010</name>
</gene>
<accession>A0ABU8CAC9</accession>
<dbReference type="Pfam" id="PF18998">
    <property type="entry name" value="Flg_new_2"/>
    <property type="match status" value="1"/>
</dbReference>
<dbReference type="PROSITE" id="PS51257">
    <property type="entry name" value="PROKAR_LIPOPROTEIN"/>
    <property type="match status" value="1"/>
</dbReference>
<feature type="domain" description="Bacterial repeat" evidence="1">
    <location>
        <begin position="30"/>
        <end position="99"/>
    </location>
</feature>
<protein>
    <recommendedName>
        <fullName evidence="1">Bacterial repeat domain-containing protein</fullName>
    </recommendedName>
</protein>
<evidence type="ECO:0000313" key="2">
    <source>
        <dbReference type="EMBL" id="MEH8018945.1"/>
    </source>
</evidence>
<keyword evidence="3" id="KW-1185">Reference proteome</keyword>